<dbReference type="PIRSF" id="PIRSF002070">
    <property type="entry name" value="SSB"/>
    <property type="match status" value="1"/>
</dbReference>
<dbReference type="InterPro" id="IPR000424">
    <property type="entry name" value="Primosome_PriB/ssb"/>
</dbReference>
<dbReference type="AlphaFoldDB" id="A0A8H4LXL5"/>
<name>A0A8H4LXL5_9HYPO</name>
<sequence length="141" mass="15631">MSSSLLFRRTAAATGARSFSTSSARSLARVSIIGNLADTPETHQTASGRDVIRYAIASNSGPRDNRHTSWFRVTSFGAEDKRRDFMLSLAKGTQVFVEGEISVNNYQDSNGQNQKSINIIQRSLEILRRPTPADQPQQEEQ</sequence>
<keyword evidence="4" id="KW-1185">Reference proteome</keyword>
<evidence type="ECO:0000313" key="3">
    <source>
        <dbReference type="EMBL" id="KAF4506796.1"/>
    </source>
</evidence>
<dbReference type="PROSITE" id="PS50935">
    <property type="entry name" value="SSB"/>
    <property type="match status" value="1"/>
</dbReference>
<evidence type="ECO:0000256" key="1">
    <source>
        <dbReference type="ARBA" id="ARBA00023125"/>
    </source>
</evidence>
<dbReference type="PANTHER" id="PTHR10302">
    <property type="entry name" value="SINGLE-STRANDED DNA-BINDING PROTEIN"/>
    <property type="match status" value="1"/>
</dbReference>
<dbReference type="Pfam" id="PF00436">
    <property type="entry name" value="SSB"/>
    <property type="match status" value="1"/>
</dbReference>
<dbReference type="InterPro" id="IPR011344">
    <property type="entry name" value="ssDNA-bd"/>
</dbReference>
<dbReference type="Proteomes" id="UP000557566">
    <property type="component" value="Unassembled WGS sequence"/>
</dbReference>
<dbReference type="InterPro" id="IPR012340">
    <property type="entry name" value="NA-bd_OB-fold"/>
</dbReference>
<comment type="caution">
    <text evidence="3">The sequence shown here is derived from an EMBL/GenBank/DDBJ whole genome shotgun (WGS) entry which is preliminary data.</text>
</comment>
<dbReference type="EMBL" id="JAAVMX010000007">
    <property type="protein sequence ID" value="KAF4506796.1"/>
    <property type="molecule type" value="Genomic_DNA"/>
</dbReference>
<accession>A0A8H4LXL5</accession>
<dbReference type="Gene3D" id="2.40.50.140">
    <property type="entry name" value="Nucleic acid-binding proteins"/>
    <property type="match status" value="1"/>
</dbReference>
<protein>
    <recommendedName>
        <fullName evidence="2">Single-stranded DNA-binding protein</fullName>
    </recommendedName>
</protein>
<evidence type="ECO:0000256" key="2">
    <source>
        <dbReference type="PIRNR" id="PIRNR002070"/>
    </source>
</evidence>
<evidence type="ECO:0000313" key="4">
    <source>
        <dbReference type="Proteomes" id="UP000557566"/>
    </source>
</evidence>
<gene>
    <name evidence="3" type="ORF">G6O67_006841</name>
</gene>
<proteinExistence type="predicted"/>
<dbReference type="PANTHER" id="PTHR10302:SF0">
    <property type="entry name" value="SINGLE-STRANDED DNA-BINDING PROTEIN, MITOCHONDRIAL"/>
    <property type="match status" value="1"/>
</dbReference>
<dbReference type="NCBIfam" id="TIGR00621">
    <property type="entry name" value="ssb"/>
    <property type="match status" value="1"/>
</dbReference>
<dbReference type="OrthoDB" id="1078367at2759"/>
<comment type="subcellular location">
    <subcellularLocation>
        <location evidence="2">Mitochondrion</location>
    </subcellularLocation>
</comment>
<dbReference type="SUPFAM" id="SSF50249">
    <property type="entry name" value="Nucleic acid-binding proteins"/>
    <property type="match status" value="1"/>
</dbReference>
<dbReference type="GO" id="GO:0003697">
    <property type="term" value="F:single-stranded DNA binding"/>
    <property type="evidence" value="ECO:0007669"/>
    <property type="project" value="InterPro"/>
</dbReference>
<organism evidence="3 4">
    <name type="scientific">Ophiocordyceps sinensis</name>
    <dbReference type="NCBI Taxonomy" id="72228"/>
    <lineage>
        <taxon>Eukaryota</taxon>
        <taxon>Fungi</taxon>
        <taxon>Dikarya</taxon>
        <taxon>Ascomycota</taxon>
        <taxon>Pezizomycotina</taxon>
        <taxon>Sordariomycetes</taxon>
        <taxon>Hypocreomycetidae</taxon>
        <taxon>Hypocreales</taxon>
        <taxon>Ophiocordycipitaceae</taxon>
        <taxon>Ophiocordyceps</taxon>
    </lineage>
</organism>
<keyword evidence="1 2" id="KW-0238">DNA-binding</keyword>
<dbReference type="GO" id="GO:0042645">
    <property type="term" value="C:mitochondrial nucleoid"/>
    <property type="evidence" value="ECO:0007669"/>
    <property type="project" value="TreeGrafter"/>
</dbReference>
<keyword evidence="2" id="KW-0496">Mitochondrion</keyword>
<dbReference type="GO" id="GO:0006264">
    <property type="term" value="P:mitochondrial DNA replication"/>
    <property type="evidence" value="ECO:0007669"/>
    <property type="project" value="TreeGrafter"/>
</dbReference>
<reference evidence="3 4" key="1">
    <citation type="journal article" date="2020" name="Genome Biol. Evol.">
        <title>A new high-quality draft genome assembly of the Chinese cordyceps Ophiocordyceps sinensis.</title>
        <authorList>
            <person name="Shu R."/>
            <person name="Zhang J."/>
            <person name="Meng Q."/>
            <person name="Zhang H."/>
            <person name="Zhou G."/>
            <person name="Li M."/>
            <person name="Wu P."/>
            <person name="Zhao Y."/>
            <person name="Chen C."/>
            <person name="Qin Q."/>
        </authorList>
    </citation>
    <scope>NUCLEOTIDE SEQUENCE [LARGE SCALE GENOMIC DNA]</scope>
    <source>
        <strain evidence="3 4">IOZ07</strain>
    </source>
</reference>
<dbReference type="CDD" id="cd04496">
    <property type="entry name" value="SSB_OBF"/>
    <property type="match status" value="1"/>
</dbReference>